<protein>
    <submittedName>
        <fullName evidence="2">Uncharacterized protein</fullName>
    </submittedName>
</protein>
<dbReference type="EMBL" id="MU621083">
    <property type="protein sequence ID" value="KAI8574880.1"/>
    <property type="molecule type" value="Genomic_DNA"/>
</dbReference>
<comment type="caution">
    <text evidence="2">The sequence shown here is derived from an EMBL/GenBank/DDBJ whole genome shotgun (WGS) entry which is preliminary data.</text>
</comment>
<reference evidence="2" key="1">
    <citation type="submission" date="2021-06" db="EMBL/GenBank/DDBJ databases">
        <authorList>
            <consortium name="DOE Joint Genome Institute"/>
            <person name="Mondo S.J."/>
            <person name="Amses K.R."/>
            <person name="Simmons D.R."/>
            <person name="Longcore J.E."/>
            <person name="Seto K."/>
            <person name="Alves G.H."/>
            <person name="Bonds A.E."/>
            <person name="Quandt C.A."/>
            <person name="Davis W.J."/>
            <person name="Chang Y."/>
            <person name="Letcher P.M."/>
            <person name="Powell M.J."/>
            <person name="Kuo A."/>
            <person name="Labutti K."/>
            <person name="Pangilinan J."/>
            <person name="Andreopoulos W."/>
            <person name="Tritt A."/>
            <person name="Riley R."/>
            <person name="Hundley H."/>
            <person name="Johnson J."/>
            <person name="Lipzen A."/>
            <person name="Barry K."/>
            <person name="Berbee M.L."/>
            <person name="Buchler N.E."/>
            <person name="Grigoriev I.V."/>
            <person name="Spatafora J.W."/>
            <person name="Stajich J.E."/>
            <person name="James T.Y."/>
        </authorList>
    </citation>
    <scope>NUCLEOTIDE SEQUENCE</scope>
    <source>
        <strain evidence="2">AG</strain>
    </source>
</reference>
<sequence length="257" mass="25475">GGALIIDADTPSIGTDPCRTIWNIYAVNIDGSYTNGPITLSRNTKSALQGLILAPNAAILDGPTGNFAGLLVSNNYNWQTSNVNILDFTTASGGLCKSFLGCAPNQNTTSTSTLPSSSVSVTTSSGSASSSTASSPASSSATSTSSVASTSSSVTGGSSSTVTTSSGASSPSVTQVCDLSTSIDLPSLQLSVFNGIFLNDFTSSITAGLFGSAGSYGPIAVGNNLYAPGYLIAEKTNLTACTINASGFVQLGLAVGG</sequence>
<keyword evidence="3" id="KW-1185">Reference proteome</keyword>
<dbReference type="RefSeq" id="XP_051439887.1">
    <property type="nucleotide sequence ID" value="XM_051593219.1"/>
</dbReference>
<organism evidence="2 3">
    <name type="scientific">Umbelopsis ramanniana AG</name>
    <dbReference type="NCBI Taxonomy" id="1314678"/>
    <lineage>
        <taxon>Eukaryota</taxon>
        <taxon>Fungi</taxon>
        <taxon>Fungi incertae sedis</taxon>
        <taxon>Mucoromycota</taxon>
        <taxon>Mucoromycotina</taxon>
        <taxon>Umbelopsidomycetes</taxon>
        <taxon>Umbelopsidales</taxon>
        <taxon>Umbelopsidaceae</taxon>
        <taxon>Umbelopsis</taxon>
    </lineage>
</organism>
<accession>A0AAD5E1P1</accession>
<feature type="non-terminal residue" evidence="2">
    <location>
        <position position="1"/>
    </location>
</feature>
<dbReference type="GeneID" id="75918561"/>
<name>A0AAD5E1P1_UMBRA</name>
<proteinExistence type="predicted"/>
<evidence type="ECO:0000313" key="2">
    <source>
        <dbReference type="EMBL" id="KAI8574880.1"/>
    </source>
</evidence>
<dbReference type="Proteomes" id="UP001206595">
    <property type="component" value="Unassembled WGS sequence"/>
</dbReference>
<feature type="region of interest" description="Disordered" evidence="1">
    <location>
        <begin position="125"/>
        <end position="171"/>
    </location>
</feature>
<reference evidence="2" key="2">
    <citation type="journal article" date="2022" name="Proc. Natl. Acad. Sci. U.S.A.">
        <title>Diploid-dominant life cycles characterize the early evolution of Fungi.</title>
        <authorList>
            <person name="Amses K.R."/>
            <person name="Simmons D.R."/>
            <person name="Longcore J.E."/>
            <person name="Mondo S.J."/>
            <person name="Seto K."/>
            <person name="Jeronimo G.H."/>
            <person name="Bonds A.E."/>
            <person name="Quandt C.A."/>
            <person name="Davis W.J."/>
            <person name="Chang Y."/>
            <person name="Federici B.A."/>
            <person name="Kuo A."/>
            <person name="LaButti K."/>
            <person name="Pangilinan J."/>
            <person name="Andreopoulos W."/>
            <person name="Tritt A."/>
            <person name="Riley R."/>
            <person name="Hundley H."/>
            <person name="Johnson J."/>
            <person name="Lipzen A."/>
            <person name="Barry K."/>
            <person name="Lang B.F."/>
            <person name="Cuomo C.A."/>
            <person name="Buchler N.E."/>
            <person name="Grigoriev I.V."/>
            <person name="Spatafora J.W."/>
            <person name="Stajich J.E."/>
            <person name="James T.Y."/>
        </authorList>
    </citation>
    <scope>NUCLEOTIDE SEQUENCE</scope>
    <source>
        <strain evidence="2">AG</strain>
    </source>
</reference>
<evidence type="ECO:0000256" key="1">
    <source>
        <dbReference type="SAM" id="MobiDB-lite"/>
    </source>
</evidence>
<dbReference type="AlphaFoldDB" id="A0AAD5E1P1"/>
<gene>
    <name evidence="2" type="ORF">K450DRAFT_276124</name>
</gene>
<evidence type="ECO:0000313" key="3">
    <source>
        <dbReference type="Proteomes" id="UP001206595"/>
    </source>
</evidence>
<feature type="non-terminal residue" evidence="2">
    <location>
        <position position="257"/>
    </location>
</feature>